<evidence type="ECO:0000313" key="2">
    <source>
        <dbReference type="Proteomes" id="UP000216052"/>
    </source>
</evidence>
<accession>A0ABZ3J180</accession>
<keyword evidence="2" id="KW-1185">Reference proteome</keyword>
<dbReference type="Proteomes" id="UP000216052">
    <property type="component" value="Chromosome"/>
</dbReference>
<organism evidence="1 2">
    <name type="scientific">Sporomusa acidovorans (strain ATCC 49682 / DSM 3132 / Mol)</name>
    <dbReference type="NCBI Taxonomy" id="1123286"/>
    <lineage>
        <taxon>Bacteria</taxon>
        <taxon>Bacillati</taxon>
        <taxon>Bacillota</taxon>
        <taxon>Negativicutes</taxon>
        <taxon>Selenomonadales</taxon>
        <taxon>Sporomusaceae</taxon>
        <taxon>Sporomusa</taxon>
    </lineage>
</organism>
<protein>
    <recommendedName>
        <fullName evidence="3">Transposase</fullName>
    </recommendedName>
</protein>
<evidence type="ECO:0000313" key="1">
    <source>
        <dbReference type="EMBL" id="XFO72124.1"/>
    </source>
</evidence>
<name>A0ABZ3J180_SPOA4</name>
<evidence type="ECO:0008006" key="3">
    <source>
        <dbReference type="Google" id="ProtNLM"/>
    </source>
</evidence>
<reference evidence="1" key="1">
    <citation type="submission" date="2024-05" db="EMBL/GenBank/DDBJ databases">
        <title>Isolation and characterization of Sporomusa carbonis sp. nov., a carboxydotrophic hydrogenogen in the genus of Sporomusa isolated from a charcoal burning pile.</title>
        <authorList>
            <person name="Boeer T."/>
            <person name="Rosenbaum F."/>
            <person name="Eysell L."/>
            <person name="Mueller V."/>
            <person name="Daniel R."/>
            <person name="Poehlein A."/>
        </authorList>
    </citation>
    <scope>NUCLEOTIDE SEQUENCE [LARGE SCALE GENOMIC DNA]</scope>
    <source>
        <strain evidence="1">DSM 3132</strain>
    </source>
</reference>
<proteinExistence type="predicted"/>
<sequence>MNKLESQIQDVTNAMKSTKNRRMFERYQAVKLYLEGHKIIHIAKIINKDPRM</sequence>
<dbReference type="EMBL" id="CP155571">
    <property type="protein sequence ID" value="XFO72124.1"/>
    <property type="molecule type" value="Genomic_DNA"/>
</dbReference>
<gene>
    <name evidence="1" type="ORF">SPACI_021700</name>
</gene>